<evidence type="ECO:0000256" key="3">
    <source>
        <dbReference type="ARBA" id="ARBA00022553"/>
    </source>
</evidence>
<dbReference type="SMART" id="SM00448">
    <property type="entry name" value="REC"/>
    <property type="match status" value="1"/>
</dbReference>
<dbReference type="Gene3D" id="1.10.10.10">
    <property type="entry name" value="Winged helix-like DNA-binding domain superfamily/Winged helix DNA-binding domain"/>
    <property type="match status" value="1"/>
</dbReference>
<evidence type="ECO:0000256" key="7">
    <source>
        <dbReference type="ARBA" id="ARBA00023163"/>
    </source>
</evidence>
<dbReference type="SUPFAM" id="SSF46894">
    <property type="entry name" value="C-terminal effector domain of the bipartite response regulators"/>
    <property type="match status" value="1"/>
</dbReference>
<dbReference type="PROSITE" id="PS51755">
    <property type="entry name" value="OMPR_PHOB"/>
    <property type="match status" value="1"/>
</dbReference>
<dbReference type="InterPro" id="IPR036388">
    <property type="entry name" value="WH-like_DNA-bd_sf"/>
</dbReference>
<dbReference type="AlphaFoldDB" id="A0AAW8QZZ0"/>
<keyword evidence="5" id="KW-0805">Transcription regulation</keyword>
<evidence type="ECO:0000256" key="1">
    <source>
        <dbReference type="ARBA" id="ARBA00004496"/>
    </source>
</evidence>
<dbReference type="Gene3D" id="6.10.250.690">
    <property type="match status" value="1"/>
</dbReference>
<dbReference type="CDD" id="cd00383">
    <property type="entry name" value="trans_reg_C"/>
    <property type="match status" value="1"/>
</dbReference>
<dbReference type="PANTHER" id="PTHR48111">
    <property type="entry name" value="REGULATOR OF RPOS"/>
    <property type="match status" value="1"/>
</dbReference>
<dbReference type="InterPro" id="IPR011006">
    <property type="entry name" value="CheY-like_superfamily"/>
</dbReference>
<evidence type="ECO:0000256" key="2">
    <source>
        <dbReference type="ARBA" id="ARBA00022490"/>
    </source>
</evidence>
<dbReference type="InterPro" id="IPR039420">
    <property type="entry name" value="WalR-like"/>
</dbReference>
<evidence type="ECO:0000256" key="8">
    <source>
        <dbReference type="PROSITE-ProRule" id="PRU00169"/>
    </source>
</evidence>
<dbReference type="Pfam" id="PF00486">
    <property type="entry name" value="Trans_reg_C"/>
    <property type="match status" value="1"/>
</dbReference>
<evidence type="ECO:0000256" key="6">
    <source>
        <dbReference type="ARBA" id="ARBA00023125"/>
    </source>
</evidence>
<dbReference type="GO" id="GO:0000976">
    <property type="term" value="F:transcription cis-regulatory region binding"/>
    <property type="evidence" value="ECO:0007669"/>
    <property type="project" value="TreeGrafter"/>
</dbReference>
<dbReference type="SMART" id="SM00862">
    <property type="entry name" value="Trans_reg_C"/>
    <property type="match status" value="1"/>
</dbReference>
<dbReference type="InterPro" id="IPR001867">
    <property type="entry name" value="OmpR/PhoB-type_DNA-bd"/>
</dbReference>
<keyword evidence="4" id="KW-0902">Two-component regulatory system</keyword>
<evidence type="ECO:0000313" key="12">
    <source>
        <dbReference type="EMBL" id="MDT0582354.1"/>
    </source>
</evidence>
<evidence type="ECO:0000256" key="5">
    <source>
        <dbReference type="ARBA" id="ARBA00023015"/>
    </source>
</evidence>
<comment type="subcellular location">
    <subcellularLocation>
        <location evidence="1">Cytoplasm</location>
    </subcellularLocation>
</comment>
<evidence type="ECO:0000259" key="11">
    <source>
        <dbReference type="PROSITE" id="PS51755"/>
    </source>
</evidence>
<dbReference type="GO" id="GO:0006355">
    <property type="term" value="P:regulation of DNA-templated transcription"/>
    <property type="evidence" value="ECO:0007669"/>
    <property type="project" value="InterPro"/>
</dbReference>
<dbReference type="Pfam" id="PF00072">
    <property type="entry name" value="Response_reg"/>
    <property type="match status" value="1"/>
</dbReference>
<dbReference type="Proteomes" id="UP001249020">
    <property type="component" value="Unassembled WGS sequence"/>
</dbReference>
<evidence type="ECO:0000256" key="4">
    <source>
        <dbReference type="ARBA" id="ARBA00023012"/>
    </source>
</evidence>
<accession>A0AAW8QZZ0</accession>
<reference evidence="12 13" key="1">
    <citation type="submission" date="2023-09" db="EMBL/GenBank/DDBJ databases">
        <authorList>
            <person name="Rey-Velasco X."/>
        </authorList>
    </citation>
    <scope>NUCLEOTIDE SEQUENCE [LARGE SCALE GENOMIC DNA]</scope>
    <source>
        <strain evidence="12 13">W409</strain>
    </source>
</reference>
<comment type="caution">
    <text evidence="12">The sequence shown here is derived from an EMBL/GenBank/DDBJ whole genome shotgun (WGS) entry which is preliminary data.</text>
</comment>
<dbReference type="RefSeq" id="WP_311361118.1">
    <property type="nucleotide sequence ID" value="NZ_JAVRIE010000002.1"/>
</dbReference>
<evidence type="ECO:0000313" key="13">
    <source>
        <dbReference type="Proteomes" id="UP001249020"/>
    </source>
</evidence>
<dbReference type="PROSITE" id="PS50110">
    <property type="entry name" value="RESPONSE_REGULATORY"/>
    <property type="match status" value="1"/>
</dbReference>
<dbReference type="GO" id="GO:0032993">
    <property type="term" value="C:protein-DNA complex"/>
    <property type="evidence" value="ECO:0007669"/>
    <property type="project" value="TreeGrafter"/>
</dbReference>
<dbReference type="GO" id="GO:0000156">
    <property type="term" value="F:phosphorelay response regulator activity"/>
    <property type="evidence" value="ECO:0007669"/>
    <property type="project" value="TreeGrafter"/>
</dbReference>
<proteinExistence type="predicted"/>
<protein>
    <submittedName>
        <fullName evidence="12">Response regulator transcription factor</fullName>
    </submittedName>
</protein>
<sequence>MYKILLIDDDAELTQVLAEYLQQNNFLVEVENSPVVAIERLRNEKFDLTLLDVMMPVMDGFEVLKLVRTFSTVPVIMLTAKGEDYDRILGLELGADDYLAKPFNHRELIARMKAMTRRVDDLSAFNQIHNLDLHGIRIEEASQRAMVSEQEVDFTSTEFQLLVVLMKHAGHIVSKDKLSVDVLGRRLSAFDRSLDMHVSNVRKKLNAFDIEGVIKTVRGAGYIFKAESE</sequence>
<dbReference type="InterPro" id="IPR001789">
    <property type="entry name" value="Sig_transdc_resp-reg_receiver"/>
</dbReference>
<dbReference type="PANTHER" id="PTHR48111:SF39">
    <property type="entry name" value="TRANSCRIPTIONAL REGULATORY PROTEIN CPXR"/>
    <property type="match status" value="1"/>
</dbReference>
<feature type="modified residue" description="4-aspartylphosphate" evidence="8">
    <location>
        <position position="52"/>
    </location>
</feature>
<dbReference type="EMBL" id="JAVRIE010000002">
    <property type="protein sequence ID" value="MDT0582354.1"/>
    <property type="molecule type" value="Genomic_DNA"/>
</dbReference>
<evidence type="ECO:0000256" key="9">
    <source>
        <dbReference type="PROSITE-ProRule" id="PRU01091"/>
    </source>
</evidence>
<dbReference type="SUPFAM" id="SSF52172">
    <property type="entry name" value="CheY-like"/>
    <property type="match status" value="1"/>
</dbReference>
<dbReference type="GO" id="GO:0005829">
    <property type="term" value="C:cytosol"/>
    <property type="evidence" value="ECO:0007669"/>
    <property type="project" value="TreeGrafter"/>
</dbReference>
<keyword evidence="3 8" id="KW-0597">Phosphoprotein</keyword>
<name>A0AAW8QZZ0_9ALTE</name>
<feature type="domain" description="Response regulatory" evidence="10">
    <location>
        <begin position="3"/>
        <end position="116"/>
    </location>
</feature>
<keyword evidence="7" id="KW-0804">Transcription</keyword>
<organism evidence="12 13">
    <name type="scientific">Brumicola blandensis</name>
    <dbReference type="NCBI Taxonomy" id="3075611"/>
    <lineage>
        <taxon>Bacteria</taxon>
        <taxon>Pseudomonadati</taxon>
        <taxon>Pseudomonadota</taxon>
        <taxon>Gammaproteobacteria</taxon>
        <taxon>Alteromonadales</taxon>
        <taxon>Alteromonadaceae</taxon>
        <taxon>Brumicola</taxon>
    </lineage>
</organism>
<feature type="domain" description="OmpR/PhoB-type" evidence="11">
    <location>
        <begin position="123"/>
        <end position="226"/>
    </location>
</feature>
<keyword evidence="13" id="KW-1185">Reference proteome</keyword>
<keyword evidence="6 9" id="KW-0238">DNA-binding</keyword>
<keyword evidence="2" id="KW-0963">Cytoplasm</keyword>
<evidence type="ECO:0000259" key="10">
    <source>
        <dbReference type="PROSITE" id="PS50110"/>
    </source>
</evidence>
<dbReference type="InterPro" id="IPR016032">
    <property type="entry name" value="Sig_transdc_resp-reg_C-effctor"/>
</dbReference>
<feature type="DNA-binding region" description="OmpR/PhoB-type" evidence="9">
    <location>
        <begin position="123"/>
        <end position="226"/>
    </location>
</feature>
<dbReference type="Gene3D" id="3.40.50.2300">
    <property type="match status" value="1"/>
</dbReference>
<gene>
    <name evidence="12" type="ORF">RM544_07370</name>
</gene>